<organism evidence="1 2">
    <name type="scientific">Gordonia asplenii</name>
    <dbReference type="NCBI Taxonomy" id="2725283"/>
    <lineage>
        <taxon>Bacteria</taxon>
        <taxon>Bacillati</taxon>
        <taxon>Actinomycetota</taxon>
        <taxon>Actinomycetes</taxon>
        <taxon>Mycobacteriales</taxon>
        <taxon>Gordoniaceae</taxon>
        <taxon>Gordonia</taxon>
    </lineage>
</organism>
<dbReference type="Pfam" id="PF11209">
    <property type="entry name" value="LmeA"/>
    <property type="match status" value="1"/>
</dbReference>
<sequence length="215" mass="23863">MRSPLESLIEAVSGTLLDRRISTSVGGKPMAFTLSSVNAKLDPFASTLGQADHVTLNARDVEYDGLHIARAQATLHNVHTRVGISPVLVTAPVDVTFIGDWTQVDDLVHRYTGAVTVSSADARTATIASTHHPLLGMVDVEVAAENGRLRIRPVELRWRGRRVAISRRLPPLPVPTNLGSNARLREVRVEQDEVHVVVRFDQWRVDYPRLWSFVR</sequence>
<protein>
    <submittedName>
        <fullName evidence="1">DUF2993 domain-containing protein</fullName>
    </submittedName>
</protein>
<dbReference type="EMBL" id="JABBNB010000004">
    <property type="protein sequence ID" value="NMO00690.1"/>
    <property type="molecule type" value="Genomic_DNA"/>
</dbReference>
<accession>A0A848KQR0</accession>
<proteinExistence type="predicted"/>
<dbReference type="Proteomes" id="UP000550729">
    <property type="component" value="Unassembled WGS sequence"/>
</dbReference>
<dbReference type="InterPro" id="IPR021373">
    <property type="entry name" value="DUF2993"/>
</dbReference>
<comment type="caution">
    <text evidence="1">The sequence shown here is derived from an EMBL/GenBank/DDBJ whole genome shotgun (WGS) entry which is preliminary data.</text>
</comment>
<dbReference type="AlphaFoldDB" id="A0A848KQR0"/>
<evidence type="ECO:0000313" key="1">
    <source>
        <dbReference type="EMBL" id="NMO00690.1"/>
    </source>
</evidence>
<evidence type="ECO:0000313" key="2">
    <source>
        <dbReference type="Proteomes" id="UP000550729"/>
    </source>
</evidence>
<gene>
    <name evidence="1" type="ORF">HH308_05605</name>
</gene>
<reference evidence="1 2" key="1">
    <citation type="submission" date="2020-04" db="EMBL/GenBank/DDBJ databases">
        <title>Gordonia sp. nov. TBRC 11910.</title>
        <authorList>
            <person name="Suriyachadkun C."/>
        </authorList>
    </citation>
    <scope>NUCLEOTIDE SEQUENCE [LARGE SCALE GENOMIC DNA]</scope>
    <source>
        <strain evidence="1 2">TBRC 11910</strain>
    </source>
</reference>
<name>A0A848KQR0_9ACTN</name>
<dbReference type="RefSeq" id="WP_170193188.1">
    <property type="nucleotide sequence ID" value="NZ_JABBNB010000004.1"/>
</dbReference>
<keyword evidence="2" id="KW-1185">Reference proteome</keyword>